<sequence length="351" mass="38321">MTEAYRITVEPLGTEIECRADQPILDACLRAGIWLPHACTHGTCGTCKAEVLDGEVDFGAASSFALMDFERDEGKALLCVATPRSDVTIDGDVEVEEGITMHPVSDFTGTVVELSDIAEETRRLILDLDHDIAFNPGQYVSIQVPGSGQTRTYSMANTPAEPGRLELHIRRTPGGLASDGWIFKNLAAGDQVALSGPYGRFFFHASRPEPMIMVAGGTGLAPIKSIVRHVLAESGQHVTLYVGARTVRHLYDEEFFRELQGRHPDRFVYRPCLSEQEADGYASGMVTDVLEAGLATAAGCVAYVCGPPPMVDATLKTLMRKRLFPRDIFREDFFDARDKAAGGVRSPLLKR</sequence>
<evidence type="ECO:0000256" key="1">
    <source>
        <dbReference type="ARBA" id="ARBA00001974"/>
    </source>
</evidence>
<dbReference type="PRINTS" id="PR00410">
    <property type="entry name" value="PHEHYDRXLASE"/>
</dbReference>
<reference evidence="6 7" key="1">
    <citation type="submission" date="2019-07" db="EMBL/GenBank/DDBJ databases">
        <title>New Mycobacterium species.</title>
        <authorList>
            <person name="Tortoli E."/>
            <person name="Ghielmetti G."/>
            <person name="Friedel U."/>
            <person name="Trovato A."/>
        </authorList>
    </citation>
    <scope>NUCLEOTIDE SEQUENCE [LARGE SCALE GENOMIC DNA]</scope>
    <source>
        <strain evidence="6 7">16-83</strain>
    </source>
</reference>
<keyword evidence="2" id="KW-0479">Metal-binding</keyword>
<evidence type="ECO:0000259" key="5">
    <source>
        <dbReference type="PROSITE" id="PS51384"/>
    </source>
</evidence>
<keyword evidence="2" id="KW-0001">2Fe-2S</keyword>
<accession>A0A557XVZ5</accession>
<evidence type="ECO:0000259" key="4">
    <source>
        <dbReference type="PROSITE" id="PS51085"/>
    </source>
</evidence>
<dbReference type="GO" id="GO:0051537">
    <property type="term" value="F:2 iron, 2 sulfur cluster binding"/>
    <property type="evidence" value="ECO:0007669"/>
    <property type="project" value="UniProtKB-KW"/>
</dbReference>
<dbReference type="Proteomes" id="UP000320513">
    <property type="component" value="Unassembled WGS sequence"/>
</dbReference>
<dbReference type="InterPro" id="IPR001709">
    <property type="entry name" value="Flavoprot_Pyr_Nucl_cyt_Rdtase"/>
</dbReference>
<evidence type="ECO:0000256" key="2">
    <source>
        <dbReference type="ARBA" id="ARBA00022714"/>
    </source>
</evidence>
<comment type="caution">
    <text evidence="6">The sequence shown here is derived from an EMBL/GenBank/DDBJ whole genome shotgun (WGS) entry which is preliminary data.</text>
</comment>
<dbReference type="Pfam" id="PF00970">
    <property type="entry name" value="FAD_binding_6"/>
    <property type="match status" value="1"/>
</dbReference>
<dbReference type="PROSITE" id="PS51085">
    <property type="entry name" value="2FE2S_FER_2"/>
    <property type="match status" value="1"/>
</dbReference>
<feature type="domain" description="FAD-binding FR-type" evidence="5">
    <location>
        <begin position="104"/>
        <end position="204"/>
    </location>
</feature>
<dbReference type="PROSITE" id="PS51384">
    <property type="entry name" value="FAD_FR"/>
    <property type="match status" value="1"/>
</dbReference>
<dbReference type="InterPro" id="IPR036010">
    <property type="entry name" value="2Fe-2S_ferredoxin-like_sf"/>
</dbReference>
<gene>
    <name evidence="6" type="ORF">FPZ47_10495</name>
</gene>
<dbReference type="PROSITE" id="PS00197">
    <property type="entry name" value="2FE2S_FER_1"/>
    <property type="match status" value="1"/>
</dbReference>
<keyword evidence="2" id="KW-0408">Iron</keyword>
<dbReference type="InterPro" id="IPR012675">
    <property type="entry name" value="Beta-grasp_dom_sf"/>
</dbReference>
<evidence type="ECO:0000313" key="6">
    <source>
        <dbReference type="EMBL" id="TVS90196.1"/>
    </source>
</evidence>
<dbReference type="SUPFAM" id="SSF52343">
    <property type="entry name" value="Ferredoxin reductase-like, C-terminal NADP-linked domain"/>
    <property type="match status" value="1"/>
</dbReference>
<name>A0A557XVZ5_9MYCO</name>
<organism evidence="6 7">
    <name type="scientific">Mycobacterium helveticum</name>
    <dbReference type="NCBI Taxonomy" id="2592811"/>
    <lineage>
        <taxon>Bacteria</taxon>
        <taxon>Bacillati</taxon>
        <taxon>Actinomycetota</taxon>
        <taxon>Actinomycetes</taxon>
        <taxon>Mycobacteriales</taxon>
        <taxon>Mycobacteriaceae</taxon>
        <taxon>Mycobacterium</taxon>
    </lineage>
</organism>
<dbReference type="PANTHER" id="PTHR47354">
    <property type="entry name" value="NADH OXIDOREDUCTASE HCR"/>
    <property type="match status" value="1"/>
</dbReference>
<dbReference type="Pfam" id="PF00175">
    <property type="entry name" value="NAD_binding_1"/>
    <property type="match status" value="1"/>
</dbReference>
<dbReference type="SUPFAM" id="SSF54292">
    <property type="entry name" value="2Fe-2S ferredoxin-like"/>
    <property type="match status" value="1"/>
</dbReference>
<comment type="cofactor">
    <cofactor evidence="1">
        <name>FAD</name>
        <dbReference type="ChEBI" id="CHEBI:57692"/>
    </cofactor>
</comment>
<proteinExistence type="predicted"/>
<dbReference type="SUPFAM" id="SSF63380">
    <property type="entry name" value="Riboflavin synthase domain-like"/>
    <property type="match status" value="1"/>
</dbReference>
<dbReference type="InterPro" id="IPR001041">
    <property type="entry name" value="2Fe-2S_ferredoxin-type"/>
</dbReference>
<dbReference type="PANTHER" id="PTHR47354:SF5">
    <property type="entry name" value="PROTEIN RFBI"/>
    <property type="match status" value="1"/>
</dbReference>
<keyword evidence="3" id="KW-0411">Iron-sulfur</keyword>
<evidence type="ECO:0000313" key="7">
    <source>
        <dbReference type="Proteomes" id="UP000320513"/>
    </source>
</evidence>
<keyword evidence="7" id="KW-1185">Reference proteome</keyword>
<dbReference type="CDD" id="cd00207">
    <property type="entry name" value="fer2"/>
    <property type="match status" value="1"/>
</dbReference>
<dbReference type="RefSeq" id="WP_144950950.1">
    <property type="nucleotide sequence ID" value="NZ_VMQU01000035.1"/>
</dbReference>
<dbReference type="Gene3D" id="2.40.30.10">
    <property type="entry name" value="Translation factors"/>
    <property type="match status" value="1"/>
</dbReference>
<dbReference type="AlphaFoldDB" id="A0A557XVZ5"/>
<dbReference type="InterPro" id="IPR050415">
    <property type="entry name" value="MRET"/>
</dbReference>
<dbReference type="InterPro" id="IPR006058">
    <property type="entry name" value="2Fe2S_fd_BS"/>
</dbReference>
<dbReference type="PRINTS" id="PR00371">
    <property type="entry name" value="FPNCR"/>
</dbReference>
<dbReference type="EMBL" id="VMQU01000035">
    <property type="protein sequence ID" value="TVS90196.1"/>
    <property type="molecule type" value="Genomic_DNA"/>
</dbReference>
<feature type="domain" description="2Fe-2S ferredoxin-type" evidence="4">
    <location>
        <begin position="5"/>
        <end position="99"/>
    </location>
</feature>
<dbReference type="InterPro" id="IPR008333">
    <property type="entry name" value="Cbr1-like_FAD-bd_dom"/>
</dbReference>
<dbReference type="Pfam" id="PF00111">
    <property type="entry name" value="Fer2"/>
    <property type="match status" value="1"/>
</dbReference>
<dbReference type="InterPro" id="IPR017938">
    <property type="entry name" value="Riboflavin_synthase-like_b-brl"/>
</dbReference>
<dbReference type="GO" id="GO:0016491">
    <property type="term" value="F:oxidoreductase activity"/>
    <property type="evidence" value="ECO:0007669"/>
    <property type="project" value="InterPro"/>
</dbReference>
<dbReference type="Gene3D" id="3.10.20.30">
    <property type="match status" value="1"/>
</dbReference>
<dbReference type="InterPro" id="IPR039261">
    <property type="entry name" value="FNR_nucleotide-bd"/>
</dbReference>
<dbReference type="InterPro" id="IPR017927">
    <property type="entry name" value="FAD-bd_FR_type"/>
</dbReference>
<dbReference type="InterPro" id="IPR001433">
    <property type="entry name" value="OxRdtase_FAD/NAD-bd"/>
</dbReference>
<dbReference type="OrthoDB" id="4307358at2"/>
<dbReference type="Gene3D" id="3.40.50.80">
    <property type="entry name" value="Nucleotide-binding domain of ferredoxin-NADP reductase (FNR) module"/>
    <property type="match status" value="1"/>
</dbReference>
<protein>
    <submittedName>
        <fullName evidence="6">2Fe-2S iron-sulfur cluster binding domain-containing protein</fullName>
    </submittedName>
</protein>
<evidence type="ECO:0000256" key="3">
    <source>
        <dbReference type="ARBA" id="ARBA00023014"/>
    </source>
</evidence>